<reference evidence="3" key="3">
    <citation type="submission" date="2020-09" db="EMBL/GenBank/DDBJ databases">
        <authorList>
            <person name="Sun Q."/>
            <person name="Zhou Y."/>
        </authorList>
    </citation>
    <scope>NUCLEOTIDE SEQUENCE</scope>
    <source>
        <strain evidence="3">CGMCC 4.7206</strain>
    </source>
</reference>
<dbReference type="AlphaFoldDB" id="A0A917K2N7"/>
<feature type="region of interest" description="Disordered" evidence="1">
    <location>
        <begin position="32"/>
        <end position="59"/>
    </location>
</feature>
<evidence type="ECO:0000256" key="1">
    <source>
        <dbReference type="SAM" id="MobiDB-lite"/>
    </source>
</evidence>
<evidence type="ECO:0000313" key="5">
    <source>
        <dbReference type="Proteomes" id="UP001500220"/>
    </source>
</evidence>
<evidence type="ECO:0000313" key="4">
    <source>
        <dbReference type="Proteomes" id="UP000597989"/>
    </source>
</evidence>
<feature type="compositionally biased region" description="Basic and acidic residues" evidence="1">
    <location>
        <begin position="47"/>
        <end position="59"/>
    </location>
</feature>
<keyword evidence="5" id="KW-1185">Reference proteome</keyword>
<dbReference type="RefSeq" id="WP_346073085.1">
    <property type="nucleotide sequence ID" value="NZ_BAAAHC010000009.1"/>
</dbReference>
<dbReference type="Proteomes" id="UP001500220">
    <property type="component" value="Unassembled WGS sequence"/>
</dbReference>
<dbReference type="Proteomes" id="UP000597989">
    <property type="component" value="Unassembled WGS sequence"/>
</dbReference>
<name>A0A917K2N7_9PSEU</name>
<feature type="compositionally biased region" description="Polar residues" evidence="1">
    <location>
        <begin position="37"/>
        <end position="46"/>
    </location>
</feature>
<dbReference type="EMBL" id="BMMT01000012">
    <property type="protein sequence ID" value="GGI94604.1"/>
    <property type="molecule type" value="Genomic_DNA"/>
</dbReference>
<sequence length="124" mass="13875">MRGRAWQITRAGLFLLFALVLAMLVPAQSAVEAGSVRTGSAESQTETEQRDSEKLRERLPSVALNRRSYVRREDRREPLPPELQHPDVVAGWPRIGKIPNTGSGPHHAYAKLRHSPAALQVIRH</sequence>
<organism evidence="3 4">
    <name type="scientific">Saccharopolyspora thermophila</name>
    <dbReference type="NCBI Taxonomy" id="89367"/>
    <lineage>
        <taxon>Bacteria</taxon>
        <taxon>Bacillati</taxon>
        <taxon>Actinomycetota</taxon>
        <taxon>Actinomycetes</taxon>
        <taxon>Pseudonocardiales</taxon>
        <taxon>Pseudonocardiaceae</taxon>
        <taxon>Saccharopolyspora</taxon>
    </lineage>
</organism>
<gene>
    <name evidence="2" type="ORF">GCM10009545_25290</name>
    <name evidence="3" type="ORF">GCM10011581_34660</name>
</gene>
<evidence type="ECO:0000313" key="2">
    <source>
        <dbReference type="EMBL" id="GAA0522126.1"/>
    </source>
</evidence>
<evidence type="ECO:0000313" key="3">
    <source>
        <dbReference type="EMBL" id="GGI94604.1"/>
    </source>
</evidence>
<proteinExistence type="predicted"/>
<protein>
    <submittedName>
        <fullName evidence="3">Uncharacterized protein</fullName>
    </submittedName>
</protein>
<reference evidence="2" key="4">
    <citation type="submission" date="2023-12" db="EMBL/GenBank/DDBJ databases">
        <authorList>
            <person name="Sun Q."/>
            <person name="Inoue M."/>
        </authorList>
    </citation>
    <scope>NUCLEOTIDE SEQUENCE</scope>
    <source>
        <strain evidence="2">JCM 10664</strain>
    </source>
</reference>
<comment type="caution">
    <text evidence="3">The sequence shown here is derived from an EMBL/GenBank/DDBJ whole genome shotgun (WGS) entry which is preliminary data.</text>
</comment>
<dbReference type="EMBL" id="BAAAHC010000009">
    <property type="protein sequence ID" value="GAA0522126.1"/>
    <property type="molecule type" value="Genomic_DNA"/>
</dbReference>
<accession>A0A917K2N7</accession>
<reference evidence="3 4" key="1">
    <citation type="journal article" date="2014" name="Int. J. Syst. Evol. Microbiol.">
        <title>Complete genome sequence of Corynebacterium casei LMG S-19264T (=DSM 44701T), isolated from a smear-ripened cheese.</title>
        <authorList>
            <consortium name="US DOE Joint Genome Institute (JGI-PGF)"/>
            <person name="Walter F."/>
            <person name="Albersmeier A."/>
            <person name="Kalinowski J."/>
            <person name="Ruckert C."/>
        </authorList>
    </citation>
    <scope>NUCLEOTIDE SEQUENCE [LARGE SCALE GENOMIC DNA]</scope>
    <source>
        <strain evidence="3 4">CGMCC 4.7206</strain>
    </source>
</reference>
<reference evidence="2 5" key="2">
    <citation type="journal article" date="2019" name="Int. J. Syst. Evol. Microbiol.">
        <title>The Global Catalogue of Microorganisms (GCM) 10K type strain sequencing project: providing services to taxonomists for standard genome sequencing and annotation.</title>
        <authorList>
            <consortium name="The Broad Institute Genomics Platform"/>
            <consortium name="The Broad Institute Genome Sequencing Center for Infectious Disease"/>
            <person name="Wu L."/>
            <person name="Ma J."/>
        </authorList>
    </citation>
    <scope>NUCLEOTIDE SEQUENCE [LARGE SCALE GENOMIC DNA]</scope>
    <source>
        <strain evidence="2 5">JCM 10664</strain>
    </source>
</reference>